<keyword evidence="3 8" id="KW-0999">Mitochondrion inner membrane</keyword>
<keyword evidence="11" id="KW-1185">Reference proteome</keyword>
<dbReference type="Gene3D" id="1.10.287.810">
    <property type="entry name" value="Mitochondrial import inner membrane translocase subunit tim13 like domains"/>
    <property type="match status" value="1"/>
</dbReference>
<name>A0ABR2XBJ0_9PEZI</name>
<keyword evidence="8" id="KW-0813">Transport</keyword>
<comment type="subcellular location">
    <subcellularLocation>
        <location evidence="1 8">Mitochondrion inner membrane</location>
        <topology evidence="1 8">Peripheral membrane protein</topology>
        <orientation evidence="1 8">Intermembrane side</orientation>
    </subcellularLocation>
</comment>
<organism evidence="10 11">
    <name type="scientific">Seiridium cardinale</name>
    <dbReference type="NCBI Taxonomy" id="138064"/>
    <lineage>
        <taxon>Eukaryota</taxon>
        <taxon>Fungi</taxon>
        <taxon>Dikarya</taxon>
        <taxon>Ascomycota</taxon>
        <taxon>Pezizomycotina</taxon>
        <taxon>Sordariomycetes</taxon>
        <taxon>Xylariomycetidae</taxon>
        <taxon>Amphisphaeriales</taxon>
        <taxon>Sporocadaceae</taxon>
        <taxon>Seiridium</taxon>
    </lineage>
</organism>
<dbReference type="SUPFAM" id="SSF144122">
    <property type="entry name" value="Tim10-like"/>
    <property type="match status" value="1"/>
</dbReference>
<sequence>MDGDLSNFDLDKLNEKDKEQLRAFLTAENQKARVQSRAIKSGQMDKTEQACMANCADRFLDVSSLTMKHLQNMRQG</sequence>
<keyword evidence="5 8" id="KW-0811">Translocation</keyword>
<keyword evidence="6 8" id="KW-1015">Disulfide bond</keyword>
<keyword evidence="3 8" id="KW-0472">Membrane</keyword>
<keyword evidence="8" id="KW-0496">Mitochondrion</keyword>
<protein>
    <recommendedName>
        <fullName evidence="8">Mitochondrial import inner membrane translocase subunit</fullName>
    </recommendedName>
</protein>
<keyword evidence="7 8" id="KW-0143">Chaperone</keyword>
<evidence type="ECO:0000313" key="10">
    <source>
        <dbReference type="EMBL" id="KAK9771110.1"/>
    </source>
</evidence>
<evidence type="ECO:0000259" key="9">
    <source>
        <dbReference type="Pfam" id="PF02953"/>
    </source>
</evidence>
<dbReference type="InterPro" id="IPR035427">
    <property type="entry name" value="Tim10-like_dom_sf"/>
</dbReference>
<dbReference type="Pfam" id="PF02953">
    <property type="entry name" value="zf-Tim10_DDP"/>
    <property type="match status" value="1"/>
</dbReference>
<comment type="caution">
    <text evidence="10">The sequence shown here is derived from an EMBL/GenBank/DDBJ whole genome shotgun (WGS) entry which is preliminary data.</text>
</comment>
<evidence type="ECO:0000256" key="5">
    <source>
        <dbReference type="ARBA" id="ARBA00023010"/>
    </source>
</evidence>
<dbReference type="InterPro" id="IPR004217">
    <property type="entry name" value="Tim10-like"/>
</dbReference>
<feature type="domain" description="Tim10-like" evidence="9">
    <location>
        <begin position="40"/>
        <end position="72"/>
    </location>
</feature>
<dbReference type="Proteomes" id="UP001465668">
    <property type="component" value="Unassembled WGS sequence"/>
</dbReference>
<proteinExistence type="inferred from homology"/>
<evidence type="ECO:0000256" key="3">
    <source>
        <dbReference type="ARBA" id="ARBA00022792"/>
    </source>
</evidence>
<evidence type="ECO:0000256" key="4">
    <source>
        <dbReference type="ARBA" id="ARBA00022927"/>
    </source>
</evidence>
<reference evidence="10 11" key="1">
    <citation type="submission" date="2024-02" db="EMBL/GenBank/DDBJ databases">
        <title>First draft genome assembly of two strains of Seiridium cardinale.</title>
        <authorList>
            <person name="Emiliani G."/>
            <person name="Scali E."/>
        </authorList>
    </citation>
    <scope>NUCLEOTIDE SEQUENCE [LARGE SCALE GENOMIC DNA]</scope>
    <source>
        <strain evidence="10 11">BM-138-000479</strain>
    </source>
</reference>
<comment type="similarity">
    <text evidence="2 8">Belongs to the small Tim family.</text>
</comment>
<dbReference type="EMBL" id="JARVKM010000080">
    <property type="protein sequence ID" value="KAK9771110.1"/>
    <property type="molecule type" value="Genomic_DNA"/>
</dbReference>
<accession>A0ABR2XBJ0</accession>
<comment type="subunit">
    <text evidence="8">Heterohexamer.</text>
</comment>
<evidence type="ECO:0000256" key="7">
    <source>
        <dbReference type="ARBA" id="ARBA00023186"/>
    </source>
</evidence>
<comment type="function">
    <text evidence="8">Mitochondrial intermembrane chaperone that participates in the import and insertion of some multi-pass transmembrane proteins into the mitochondrial inner membrane. Also required for the transfer of beta-barrel precursors from the TOM complex to the sorting and assembly machinery (SAM complex) of the outer membrane. Acts as a chaperone-like protein that protects the hydrophobic precursors from aggregation and guide them through the mitochondrial intermembrane space.</text>
</comment>
<evidence type="ECO:0000313" key="11">
    <source>
        <dbReference type="Proteomes" id="UP001465668"/>
    </source>
</evidence>
<evidence type="ECO:0000256" key="8">
    <source>
        <dbReference type="RuleBase" id="RU367043"/>
    </source>
</evidence>
<evidence type="ECO:0000256" key="2">
    <source>
        <dbReference type="ARBA" id="ARBA00006720"/>
    </source>
</evidence>
<evidence type="ECO:0000256" key="6">
    <source>
        <dbReference type="ARBA" id="ARBA00023157"/>
    </source>
</evidence>
<comment type="domain">
    <text evidence="8">The twin CX3C motif contains 4 conserved Cys residues that form 2 disulfide bonds in the mitochondrial intermembrane space.</text>
</comment>
<gene>
    <name evidence="10" type="ORF">SCAR479_12234</name>
</gene>
<keyword evidence="4 8" id="KW-0653">Protein transport</keyword>
<evidence type="ECO:0000256" key="1">
    <source>
        <dbReference type="ARBA" id="ARBA00004137"/>
    </source>
</evidence>